<dbReference type="Pfam" id="PF09136">
    <property type="entry name" value="Glucodextran_B"/>
    <property type="match status" value="1"/>
</dbReference>
<reference evidence="1 2" key="1">
    <citation type="submission" date="2017-09" db="EMBL/GenBank/DDBJ databases">
        <title>Depth-based differentiation of microbial function through sediment-hosted aquifers and enrichment of novel symbionts in the deep terrestrial subsurface.</title>
        <authorList>
            <person name="Probst A.J."/>
            <person name="Ladd B."/>
            <person name="Jarett J.K."/>
            <person name="Geller-Mcgrath D.E."/>
            <person name="Sieber C.M."/>
            <person name="Emerson J.B."/>
            <person name="Anantharaman K."/>
            <person name="Thomas B.C."/>
            <person name="Malmstrom R."/>
            <person name="Stieglmeier M."/>
            <person name="Klingl A."/>
            <person name="Woyke T."/>
            <person name="Ryan C.M."/>
            <person name="Banfield J.F."/>
        </authorList>
    </citation>
    <scope>NUCLEOTIDE SEQUENCE [LARGE SCALE GENOMIC DNA]</scope>
    <source>
        <strain evidence="1">CG22_combo_CG10-13_8_21_14_all_42_17</strain>
    </source>
</reference>
<proteinExistence type="predicted"/>
<comment type="caution">
    <text evidence="1">The sequence shown here is derived from an EMBL/GenBank/DDBJ whole genome shotgun (WGS) entry which is preliminary data.</text>
</comment>
<name>A0A2H0BD17_9BACT</name>
<protein>
    <recommendedName>
        <fullName evidence="3">Bacterial Ig domain-containing protein</fullName>
    </recommendedName>
</protein>
<accession>A0A2H0BD17</accession>
<dbReference type="Gene3D" id="2.60.40.10">
    <property type="entry name" value="Immunoglobulins"/>
    <property type="match status" value="1"/>
</dbReference>
<dbReference type="InterPro" id="IPR013783">
    <property type="entry name" value="Ig-like_fold"/>
</dbReference>
<evidence type="ECO:0008006" key="3">
    <source>
        <dbReference type="Google" id="ProtNLM"/>
    </source>
</evidence>
<dbReference type="Proteomes" id="UP000229794">
    <property type="component" value="Unassembled WGS sequence"/>
</dbReference>
<organism evidence="1 2">
    <name type="scientific">Candidatus Zambryskibacteria bacterium CG22_combo_CG10-13_8_21_14_all_42_17</name>
    <dbReference type="NCBI Taxonomy" id="1975118"/>
    <lineage>
        <taxon>Bacteria</taxon>
        <taxon>Candidatus Zambryskiibacteriota</taxon>
    </lineage>
</organism>
<dbReference type="AlphaFoldDB" id="A0A2H0BD17"/>
<sequence>MKIDIKPKYGFLIILFILLVAYSLFQARALIIGPKISIESPADGKTVDDPLVVISGQSKNIAWLSLNDHQIFTDEEGEWSEKLLVSPGISIMTVKARDRFGRETEKNVQIVLE</sequence>
<evidence type="ECO:0000313" key="1">
    <source>
        <dbReference type="EMBL" id="PIP55575.1"/>
    </source>
</evidence>
<dbReference type="EMBL" id="PCST01000033">
    <property type="protein sequence ID" value="PIP55575.1"/>
    <property type="molecule type" value="Genomic_DNA"/>
</dbReference>
<gene>
    <name evidence="1" type="ORF">COX06_02525</name>
</gene>
<evidence type="ECO:0000313" key="2">
    <source>
        <dbReference type="Proteomes" id="UP000229794"/>
    </source>
</evidence>